<feature type="chain" id="PRO_5019476620" evidence="2">
    <location>
        <begin position="25"/>
        <end position="322"/>
    </location>
</feature>
<dbReference type="OrthoDB" id="8443386at2"/>
<evidence type="ECO:0000256" key="1">
    <source>
        <dbReference type="ARBA" id="ARBA00006987"/>
    </source>
</evidence>
<name>A0A437MIU8_9PROT</name>
<dbReference type="InterPro" id="IPR042100">
    <property type="entry name" value="Bug_dom1"/>
</dbReference>
<dbReference type="PANTHER" id="PTHR42928">
    <property type="entry name" value="TRICARBOXYLATE-BINDING PROTEIN"/>
    <property type="match status" value="1"/>
</dbReference>
<dbReference type="PANTHER" id="PTHR42928:SF5">
    <property type="entry name" value="BLR1237 PROTEIN"/>
    <property type="match status" value="1"/>
</dbReference>
<sequence>MGITLPRRGLFAAALAPLASPALAQPGFPTRPLRLVIAFGPGGAADLLGRVVAERMTTTLGQPVLVENRAGAGGNIGAQQVLQAEKDGHTILLHAQGLAANRFLFNNLPYDPDRDLTPVALIGEMPNMMVVSPSMRVNSVADFVALAKSRPGMTYGSIGNGTSMHLAGALFCKAAGIEMQHVPYRDTSAVNTDVMTGRVDTIFQTFSAASQLVQGGQMKALAVTGDARVAALPQVPTLKEAGVDLSTSGWWGLFVATGVPTDRIAKLEAETLAAVRDPAVAQRIAAAGGIPRPMDSATFRAFVQSETTRFRDVVGGTGMRAD</sequence>
<proteinExistence type="inferred from homology"/>
<keyword evidence="4" id="KW-1185">Reference proteome</keyword>
<dbReference type="EMBL" id="SACL01000002">
    <property type="protein sequence ID" value="RVT97594.1"/>
    <property type="molecule type" value="Genomic_DNA"/>
</dbReference>
<dbReference type="AlphaFoldDB" id="A0A437MIU8"/>
<dbReference type="Gene3D" id="3.40.190.10">
    <property type="entry name" value="Periplasmic binding protein-like II"/>
    <property type="match status" value="1"/>
</dbReference>
<accession>A0A437MIU8</accession>
<dbReference type="SUPFAM" id="SSF53850">
    <property type="entry name" value="Periplasmic binding protein-like II"/>
    <property type="match status" value="1"/>
</dbReference>
<feature type="signal peptide" evidence="2">
    <location>
        <begin position="1"/>
        <end position="24"/>
    </location>
</feature>
<dbReference type="PIRSF" id="PIRSF017082">
    <property type="entry name" value="YflP"/>
    <property type="match status" value="1"/>
</dbReference>
<evidence type="ECO:0000313" key="4">
    <source>
        <dbReference type="Proteomes" id="UP000282957"/>
    </source>
</evidence>
<comment type="caution">
    <text evidence="3">The sequence shown here is derived from an EMBL/GenBank/DDBJ whole genome shotgun (WGS) entry which is preliminary data.</text>
</comment>
<dbReference type="CDD" id="cd13578">
    <property type="entry name" value="PBP2_Bug27"/>
    <property type="match status" value="1"/>
</dbReference>
<protein>
    <submittedName>
        <fullName evidence="3">Tripartite tricarboxylate transporter substrate binding protein</fullName>
    </submittedName>
</protein>
<dbReference type="Pfam" id="PF03401">
    <property type="entry name" value="TctC"/>
    <property type="match status" value="1"/>
</dbReference>
<keyword evidence="2" id="KW-0732">Signal</keyword>
<gene>
    <name evidence="3" type="ORF">EOD42_07155</name>
</gene>
<reference evidence="3 4" key="1">
    <citation type="submission" date="2019-01" db="EMBL/GenBank/DDBJ databases">
        <authorList>
            <person name="Chen W.-M."/>
        </authorList>
    </citation>
    <scope>NUCLEOTIDE SEQUENCE [LARGE SCALE GENOMIC DNA]</scope>
    <source>
        <strain evidence="3 4">CCP-6</strain>
    </source>
</reference>
<dbReference type="RefSeq" id="WP_127786822.1">
    <property type="nucleotide sequence ID" value="NZ_SACL01000002.1"/>
</dbReference>
<evidence type="ECO:0000313" key="3">
    <source>
        <dbReference type="EMBL" id="RVT97594.1"/>
    </source>
</evidence>
<comment type="similarity">
    <text evidence="1">Belongs to the UPF0065 (bug) family.</text>
</comment>
<organism evidence="3 4">
    <name type="scientific">Rhodovarius crocodyli</name>
    <dbReference type="NCBI Taxonomy" id="1979269"/>
    <lineage>
        <taxon>Bacteria</taxon>
        <taxon>Pseudomonadati</taxon>
        <taxon>Pseudomonadota</taxon>
        <taxon>Alphaproteobacteria</taxon>
        <taxon>Acetobacterales</taxon>
        <taxon>Roseomonadaceae</taxon>
        <taxon>Rhodovarius</taxon>
    </lineage>
</organism>
<evidence type="ECO:0000256" key="2">
    <source>
        <dbReference type="SAM" id="SignalP"/>
    </source>
</evidence>
<dbReference type="InterPro" id="IPR005064">
    <property type="entry name" value="BUG"/>
</dbReference>
<dbReference type="Gene3D" id="3.40.190.150">
    <property type="entry name" value="Bordetella uptake gene, domain 1"/>
    <property type="match status" value="1"/>
</dbReference>
<dbReference type="Proteomes" id="UP000282957">
    <property type="component" value="Unassembled WGS sequence"/>
</dbReference>